<dbReference type="FunFam" id="1.20.1250.20:FF:000003">
    <property type="entry name" value="Solute carrier family 17 member 3"/>
    <property type="match status" value="1"/>
</dbReference>
<feature type="transmembrane region" description="Helical" evidence="13">
    <location>
        <begin position="108"/>
        <end position="127"/>
    </location>
</feature>
<dbReference type="InterPro" id="IPR050382">
    <property type="entry name" value="MFS_Na/Anion_cotransporter"/>
</dbReference>
<evidence type="ECO:0000256" key="13">
    <source>
        <dbReference type="SAM" id="Phobius"/>
    </source>
</evidence>
<keyword evidence="6 13" id="KW-1133">Transmembrane helix</keyword>
<evidence type="ECO:0000256" key="11">
    <source>
        <dbReference type="ARBA" id="ARBA00054632"/>
    </source>
</evidence>
<feature type="transmembrane region" description="Helical" evidence="13">
    <location>
        <begin position="435"/>
        <end position="454"/>
    </location>
</feature>
<keyword evidence="3" id="KW-0813">Transport</keyword>
<name>A0A9C6DRK4_9MUSC</name>
<keyword evidence="9 13" id="KW-0472">Membrane</keyword>
<comment type="function">
    <text evidence="11">May be an inorganic phosphate cotransporter.</text>
</comment>
<dbReference type="AlphaFoldDB" id="A0A9C6DRK4"/>
<feature type="transmembrane region" description="Helical" evidence="13">
    <location>
        <begin position="133"/>
        <end position="157"/>
    </location>
</feature>
<dbReference type="RefSeq" id="XP_037888453.1">
    <property type="nucleotide sequence ID" value="XM_038032525.1"/>
</dbReference>
<dbReference type="GO" id="GO:0016020">
    <property type="term" value="C:membrane"/>
    <property type="evidence" value="ECO:0007669"/>
    <property type="project" value="UniProtKB-SubCell"/>
</dbReference>
<comment type="similarity">
    <text evidence="2">Belongs to the major facilitator superfamily. Sodium/anion cotransporter family.</text>
</comment>
<evidence type="ECO:0000256" key="2">
    <source>
        <dbReference type="ARBA" id="ARBA00008586"/>
    </source>
</evidence>
<dbReference type="Proteomes" id="UP000092443">
    <property type="component" value="Unplaced"/>
</dbReference>
<evidence type="ECO:0000256" key="10">
    <source>
        <dbReference type="ARBA" id="ARBA00023201"/>
    </source>
</evidence>
<evidence type="ECO:0000256" key="5">
    <source>
        <dbReference type="ARBA" id="ARBA00022847"/>
    </source>
</evidence>
<feature type="transmembrane region" description="Helical" evidence="13">
    <location>
        <begin position="169"/>
        <end position="193"/>
    </location>
</feature>
<evidence type="ECO:0000256" key="8">
    <source>
        <dbReference type="ARBA" id="ARBA00023065"/>
    </source>
</evidence>
<feature type="transmembrane region" description="Helical" evidence="13">
    <location>
        <begin position="81"/>
        <end position="101"/>
    </location>
</feature>
<comment type="subcellular location">
    <subcellularLocation>
        <location evidence="1">Membrane</location>
        <topology evidence="1">Multi-pass membrane protein</topology>
    </subcellularLocation>
</comment>
<accession>A0A9C6DRK4</accession>
<evidence type="ECO:0000256" key="3">
    <source>
        <dbReference type="ARBA" id="ARBA00022448"/>
    </source>
</evidence>
<evidence type="ECO:0000256" key="4">
    <source>
        <dbReference type="ARBA" id="ARBA00022692"/>
    </source>
</evidence>
<feature type="transmembrane region" description="Helical" evidence="13">
    <location>
        <begin position="365"/>
        <end position="388"/>
    </location>
</feature>
<feature type="domain" description="Major facilitator superfamily (MFS) profile" evidence="14">
    <location>
        <begin position="36"/>
        <end position="458"/>
    </location>
</feature>
<evidence type="ECO:0000256" key="12">
    <source>
        <dbReference type="ARBA" id="ARBA00068450"/>
    </source>
</evidence>
<keyword evidence="5" id="KW-0769">Symport</keyword>
<dbReference type="GO" id="GO:0015293">
    <property type="term" value="F:symporter activity"/>
    <property type="evidence" value="ECO:0007669"/>
    <property type="project" value="UniProtKB-KW"/>
</dbReference>
<dbReference type="PANTHER" id="PTHR11662:SF280">
    <property type="entry name" value="FI21844P1-RELATED"/>
    <property type="match status" value="1"/>
</dbReference>
<dbReference type="InterPro" id="IPR036259">
    <property type="entry name" value="MFS_trans_sf"/>
</dbReference>
<dbReference type="Gene3D" id="1.20.1250.20">
    <property type="entry name" value="MFS general substrate transporter like domains"/>
    <property type="match status" value="2"/>
</dbReference>
<keyword evidence="10" id="KW-0739">Sodium transport</keyword>
<dbReference type="PANTHER" id="PTHR11662">
    <property type="entry name" value="SOLUTE CARRIER FAMILY 17"/>
    <property type="match status" value="1"/>
</dbReference>
<feature type="transmembrane region" description="Helical" evidence="13">
    <location>
        <begin position="199"/>
        <end position="220"/>
    </location>
</feature>
<evidence type="ECO:0000259" key="14">
    <source>
        <dbReference type="PROSITE" id="PS50850"/>
    </source>
</evidence>
<keyword evidence="8" id="KW-0406">Ion transport</keyword>
<proteinExistence type="inferred from homology"/>
<reference evidence="16" key="1">
    <citation type="submission" date="2025-08" db="UniProtKB">
        <authorList>
            <consortium name="RefSeq"/>
        </authorList>
    </citation>
    <scope>IDENTIFICATION</scope>
    <source>
        <tissue evidence="16">Whole body pupa</tissue>
    </source>
</reference>
<dbReference type="GO" id="GO:0006814">
    <property type="term" value="P:sodium ion transport"/>
    <property type="evidence" value="ECO:0007669"/>
    <property type="project" value="UniProtKB-KW"/>
</dbReference>
<evidence type="ECO:0000256" key="7">
    <source>
        <dbReference type="ARBA" id="ARBA00023053"/>
    </source>
</evidence>
<gene>
    <name evidence="16" type="primary">LOC119636865</name>
</gene>
<evidence type="ECO:0000256" key="9">
    <source>
        <dbReference type="ARBA" id="ARBA00023136"/>
    </source>
</evidence>
<dbReference type="GO" id="GO:0006820">
    <property type="term" value="P:monoatomic anion transport"/>
    <property type="evidence" value="ECO:0007669"/>
    <property type="project" value="TreeGrafter"/>
</dbReference>
<organism evidence="15 16">
    <name type="scientific">Glossina fuscipes</name>
    <dbReference type="NCBI Taxonomy" id="7396"/>
    <lineage>
        <taxon>Eukaryota</taxon>
        <taxon>Metazoa</taxon>
        <taxon>Ecdysozoa</taxon>
        <taxon>Arthropoda</taxon>
        <taxon>Hexapoda</taxon>
        <taxon>Insecta</taxon>
        <taxon>Pterygota</taxon>
        <taxon>Neoptera</taxon>
        <taxon>Endopterygota</taxon>
        <taxon>Diptera</taxon>
        <taxon>Brachycera</taxon>
        <taxon>Muscomorpha</taxon>
        <taxon>Hippoboscoidea</taxon>
        <taxon>Glossinidae</taxon>
        <taxon>Glossina</taxon>
    </lineage>
</organism>
<dbReference type="FunFam" id="1.20.1250.20:FF:000144">
    <property type="entry name" value="Picot, isoform B"/>
    <property type="match status" value="1"/>
</dbReference>
<sequence>MVQHKLGETLPLLHKYNVEKGLHFTKTNNFGARHVQALLMFFGVCFSYFLRVNISAAIVPMTQFNAGYASYEYWDSRIKSLILSSFFWGYVLAQVPASMLARRFGGKIILGGATAVSAVITVFHPLAVVKGDWQLLCFLRVLVGLMQGVVYPCLHTLLARWVPHSERGFLCTFVYSGAQLGTAILLVISGSIFNSNMRWPGIFYISGSIALLWSLIFLLFGCDSPRNSNNISKAERNYIEASTGATEQSEDVDVPWRSIFTSVPFFALIAAHCGFTWGFYTLLTEVPTYLNSALNLDMKSNALLSALPYFVMWILCLILSPIADLLIRRHITSVTVSRKLFNSIGQWIPMMCLIALSYINQTAITLSVVLLTVAIGFNAASFCGYLVNHMDLSPNFAGPLMGITNGISNLLSIFAPLVAGVVIHNEEDPEEWRKVFLITATVYFLCNLLFVVFGKASVQPWNYKLRNVASTSTNNGSTLTSISTIAYENNLTSSTPG</sequence>
<keyword evidence="4 13" id="KW-0812">Transmembrane</keyword>
<protein>
    <recommendedName>
        <fullName evidence="12">Putative inorganic phosphate cotransporter</fullName>
    </recommendedName>
</protein>
<feature type="transmembrane region" description="Helical" evidence="13">
    <location>
        <begin position="38"/>
        <end position="61"/>
    </location>
</feature>
<dbReference type="KEGG" id="gfs:119636865"/>
<dbReference type="CDD" id="cd17318">
    <property type="entry name" value="MFS_SLC17"/>
    <property type="match status" value="1"/>
</dbReference>
<evidence type="ECO:0000256" key="1">
    <source>
        <dbReference type="ARBA" id="ARBA00004141"/>
    </source>
</evidence>
<feature type="transmembrane region" description="Helical" evidence="13">
    <location>
        <begin position="265"/>
        <end position="283"/>
    </location>
</feature>
<feature type="transmembrane region" description="Helical" evidence="13">
    <location>
        <begin position="339"/>
        <end position="359"/>
    </location>
</feature>
<dbReference type="GeneID" id="119636865"/>
<feature type="transmembrane region" description="Helical" evidence="13">
    <location>
        <begin position="303"/>
        <end position="327"/>
    </location>
</feature>
<dbReference type="Pfam" id="PF07690">
    <property type="entry name" value="MFS_1"/>
    <property type="match status" value="1"/>
</dbReference>
<feature type="transmembrane region" description="Helical" evidence="13">
    <location>
        <begin position="400"/>
        <end position="423"/>
    </location>
</feature>
<dbReference type="SUPFAM" id="SSF103473">
    <property type="entry name" value="MFS general substrate transporter"/>
    <property type="match status" value="1"/>
</dbReference>
<keyword evidence="7" id="KW-0915">Sodium</keyword>
<evidence type="ECO:0000313" key="16">
    <source>
        <dbReference type="RefSeq" id="XP_037888453.1"/>
    </source>
</evidence>
<dbReference type="PROSITE" id="PS50850">
    <property type="entry name" value="MFS"/>
    <property type="match status" value="1"/>
</dbReference>
<evidence type="ECO:0000256" key="6">
    <source>
        <dbReference type="ARBA" id="ARBA00022989"/>
    </source>
</evidence>
<dbReference type="InterPro" id="IPR011701">
    <property type="entry name" value="MFS"/>
</dbReference>
<dbReference type="InterPro" id="IPR020846">
    <property type="entry name" value="MFS_dom"/>
</dbReference>
<keyword evidence="15" id="KW-1185">Reference proteome</keyword>
<evidence type="ECO:0000313" key="15">
    <source>
        <dbReference type="Proteomes" id="UP000092443"/>
    </source>
</evidence>